<organism evidence="1 2">
    <name type="scientific">Paraburkholderia rhynchosiae</name>
    <dbReference type="NCBI Taxonomy" id="487049"/>
    <lineage>
        <taxon>Bacteria</taxon>
        <taxon>Pseudomonadati</taxon>
        <taxon>Pseudomonadota</taxon>
        <taxon>Betaproteobacteria</taxon>
        <taxon>Burkholderiales</taxon>
        <taxon>Burkholderiaceae</taxon>
        <taxon>Paraburkholderia</taxon>
    </lineage>
</organism>
<evidence type="ECO:0000313" key="1">
    <source>
        <dbReference type="EMBL" id="CAB3635983.1"/>
    </source>
</evidence>
<dbReference type="Gene3D" id="2.130.10.10">
    <property type="entry name" value="YVTN repeat-like/Quinoprotein amine dehydrogenase"/>
    <property type="match status" value="1"/>
</dbReference>
<sequence>MTVSSSCTLRRPAPAARTISRPCPVRRLGSREQHHFFGYYNKTAWDRTGRRVLGNHVAMMDARLTPELKVNVGYFDLQDSQTFRALDTTTAWNWQMGCQLQWLDGEPGRKLIYNTRSGDMSARYPGFGSTILDVDSGAKTALPMPVYVTAPDSRYALCVDYRRLYATHETIGYSEHGGPFPLPLAPADDGINRMDLATGEVTLVVSYDDLRNFQRKASMERAIHWVSHIEINPASSRVLFLHRWTERTEDETCFLHRLITMYPDGSGMRLLECSDHPLPQLADDFDPSAVGTFDYEKSEYQISHPLWQDDSHIVVWAPRAGSIHYHLYEDRDDGRVEAIGRDVLTENGHMSFSPVDARWLLSDTYPDTRTNTRALFLYDMQDGVRYDIGEFYTPAALKKENRCDLHPRWRRDGLAVCIDSVHEGARQMYVIDVSTITGAR</sequence>
<dbReference type="SUPFAM" id="SSF82171">
    <property type="entry name" value="DPP6 N-terminal domain-like"/>
    <property type="match status" value="1"/>
</dbReference>
<dbReference type="AlphaFoldDB" id="A0A6J4ZNZ3"/>
<reference evidence="1 2" key="1">
    <citation type="submission" date="2020-04" db="EMBL/GenBank/DDBJ databases">
        <authorList>
            <person name="De Canck E."/>
        </authorList>
    </citation>
    <scope>NUCLEOTIDE SEQUENCE [LARGE SCALE GENOMIC DNA]</scope>
    <source>
        <strain evidence="1 2">LMG 27174</strain>
    </source>
</reference>
<protein>
    <recommendedName>
        <fullName evidence="3">Oligogalacturonate lyase domain-containing protein</fullName>
    </recommendedName>
</protein>
<gene>
    <name evidence="1" type="ORF">LMG27174_00027</name>
</gene>
<dbReference type="EMBL" id="CADIJZ010000001">
    <property type="protein sequence ID" value="CAB3635983.1"/>
    <property type="molecule type" value="Genomic_DNA"/>
</dbReference>
<evidence type="ECO:0008006" key="3">
    <source>
        <dbReference type="Google" id="ProtNLM"/>
    </source>
</evidence>
<name>A0A6J4ZNZ3_9BURK</name>
<dbReference type="Proteomes" id="UP000494205">
    <property type="component" value="Unassembled WGS sequence"/>
</dbReference>
<dbReference type="InterPro" id="IPR015943">
    <property type="entry name" value="WD40/YVTN_repeat-like_dom_sf"/>
</dbReference>
<accession>A0A6J4ZNZ3</accession>
<proteinExistence type="predicted"/>
<evidence type="ECO:0000313" key="2">
    <source>
        <dbReference type="Proteomes" id="UP000494205"/>
    </source>
</evidence>
<dbReference type="RefSeq" id="WP_175130604.1">
    <property type="nucleotide sequence ID" value="NZ_CADIJZ010000001.1"/>
</dbReference>